<evidence type="ECO:0000256" key="2">
    <source>
        <dbReference type="SAM" id="Phobius"/>
    </source>
</evidence>
<dbReference type="EMBL" id="JADGMS010000001">
    <property type="protein sequence ID" value="KAF9689780.1"/>
    <property type="molecule type" value="Genomic_DNA"/>
</dbReference>
<dbReference type="PANTHER" id="PTHR34059">
    <property type="entry name" value="EXPRESSED PROTEIN"/>
    <property type="match status" value="1"/>
</dbReference>
<evidence type="ECO:0000313" key="4">
    <source>
        <dbReference type="Proteomes" id="UP000657918"/>
    </source>
</evidence>
<keyword evidence="2" id="KW-0812">Transmembrane</keyword>
<gene>
    <name evidence="3" type="ORF">SADUNF_Sadunf01G0127800</name>
</gene>
<feature type="compositionally biased region" description="Polar residues" evidence="1">
    <location>
        <begin position="441"/>
        <end position="457"/>
    </location>
</feature>
<dbReference type="PANTHER" id="PTHR34059:SF1">
    <property type="entry name" value="EXPRESSED PROTEIN"/>
    <property type="match status" value="1"/>
</dbReference>
<feature type="compositionally biased region" description="Polar residues" evidence="1">
    <location>
        <begin position="194"/>
        <end position="215"/>
    </location>
</feature>
<feature type="compositionally biased region" description="Pro residues" evidence="1">
    <location>
        <begin position="331"/>
        <end position="343"/>
    </location>
</feature>
<accession>A0A835NBL1</accession>
<sequence length="557" mass="62510">MADASYHTKYHQLNQANPSRYYTNFLYKALIVTFFLIILPLFPSQAPEFLNQTLNTRGWEFLHLVFVGIAVSYGLFSQRNDETEKEINSSNPSKIDNAQSYVSRFLQVSSVFDDEADSPPKSEETKVQTWRNQYYRNDPVVAVAEKNSALDKEQRATSSRIVEKTLLLPVRSLKSRVKDADVDETGKECACGSASISRSNSVSGSKRISSNPSKNKSGEFGGLYFQELEEKLTENVVLPSPIPWRSRSGRMEMKEEADSPHYNLSPSLEKSEHNKSFKSQVPPSARSSSATSSPKLSPSSPKKFSPSPSFSSEVHGKSVENFVWKKSIYTSPPPPPPPPPPPMNQKSSSVKPISSFVHDDVLLERELKRRFTNEPKDLSRGGDLPMPKSDRTVRSNDLLDEARREKELDDRINSKEEKRLKEEEGRGKERAGRKTVGVDHSSFQTEKQNRESVSFTPRPTFMEFPEEENEEFDEKSLMESDEGSETEEEEGSIAGSSFASSTAASPEKEAAAASIASDGGPDVDKKAGEFISKFREQIRLQRRESIKKSRAPIKRNP</sequence>
<dbReference type="InterPro" id="IPR008480">
    <property type="entry name" value="DUF761_pln"/>
</dbReference>
<evidence type="ECO:0000313" key="3">
    <source>
        <dbReference type="EMBL" id="KAF9689780.1"/>
    </source>
</evidence>
<dbReference type="Proteomes" id="UP000657918">
    <property type="component" value="Unassembled WGS sequence"/>
</dbReference>
<keyword evidence="2" id="KW-0472">Membrane</keyword>
<protein>
    <recommendedName>
        <fullName evidence="5">Hydroxyproline-rich glycoprotein family protein</fullName>
    </recommendedName>
</protein>
<keyword evidence="4" id="KW-1185">Reference proteome</keyword>
<organism evidence="3 4">
    <name type="scientific">Salix dunnii</name>
    <dbReference type="NCBI Taxonomy" id="1413687"/>
    <lineage>
        <taxon>Eukaryota</taxon>
        <taxon>Viridiplantae</taxon>
        <taxon>Streptophyta</taxon>
        <taxon>Embryophyta</taxon>
        <taxon>Tracheophyta</taxon>
        <taxon>Spermatophyta</taxon>
        <taxon>Magnoliopsida</taxon>
        <taxon>eudicotyledons</taxon>
        <taxon>Gunneridae</taxon>
        <taxon>Pentapetalae</taxon>
        <taxon>rosids</taxon>
        <taxon>fabids</taxon>
        <taxon>Malpighiales</taxon>
        <taxon>Salicaceae</taxon>
        <taxon>Saliceae</taxon>
        <taxon>Salix</taxon>
    </lineage>
</organism>
<feature type="compositionally biased region" description="Low complexity" evidence="1">
    <location>
        <begin position="492"/>
        <end position="517"/>
    </location>
</feature>
<evidence type="ECO:0008006" key="5">
    <source>
        <dbReference type="Google" id="ProtNLM"/>
    </source>
</evidence>
<name>A0A835NBL1_9ROSI</name>
<reference evidence="3 4" key="1">
    <citation type="submission" date="2020-10" db="EMBL/GenBank/DDBJ databases">
        <title>Plant Genome Project.</title>
        <authorList>
            <person name="Zhang R.-G."/>
        </authorList>
    </citation>
    <scope>NUCLEOTIDE SEQUENCE [LARGE SCALE GENOMIC DNA]</scope>
    <source>
        <strain evidence="3">FAFU-HL-1</strain>
        <tissue evidence="3">Leaf</tissue>
    </source>
</reference>
<dbReference type="AlphaFoldDB" id="A0A835NBL1"/>
<feature type="compositionally biased region" description="Low complexity" evidence="1">
    <location>
        <begin position="282"/>
        <end position="312"/>
    </location>
</feature>
<feature type="region of interest" description="Disordered" evidence="1">
    <location>
        <begin position="240"/>
        <end position="528"/>
    </location>
</feature>
<proteinExistence type="predicted"/>
<feature type="compositionally biased region" description="Basic and acidic residues" evidence="1">
    <location>
        <begin position="400"/>
        <end position="432"/>
    </location>
</feature>
<feature type="compositionally biased region" description="Acidic residues" evidence="1">
    <location>
        <begin position="464"/>
        <end position="491"/>
    </location>
</feature>
<dbReference type="SUPFAM" id="SSF101447">
    <property type="entry name" value="Formin homology 2 domain (FH2 domain)"/>
    <property type="match status" value="1"/>
</dbReference>
<keyword evidence="2" id="KW-1133">Transmembrane helix</keyword>
<dbReference type="OrthoDB" id="1080706at2759"/>
<feature type="compositionally biased region" description="Basic and acidic residues" evidence="1">
    <location>
        <begin position="249"/>
        <end position="259"/>
    </location>
</feature>
<dbReference type="Pfam" id="PF05553">
    <property type="entry name" value="DUF761"/>
    <property type="match status" value="1"/>
</dbReference>
<evidence type="ECO:0000256" key="1">
    <source>
        <dbReference type="SAM" id="MobiDB-lite"/>
    </source>
</evidence>
<feature type="compositionally biased region" description="Basic and acidic residues" evidence="1">
    <location>
        <begin position="357"/>
        <end position="380"/>
    </location>
</feature>
<feature type="transmembrane region" description="Helical" evidence="2">
    <location>
        <begin position="21"/>
        <end position="39"/>
    </location>
</feature>
<comment type="caution">
    <text evidence="3">The sequence shown here is derived from an EMBL/GenBank/DDBJ whole genome shotgun (WGS) entry which is preliminary data.</text>
</comment>
<feature type="region of interest" description="Disordered" evidence="1">
    <location>
        <begin position="185"/>
        <end position="216"/>
    </location>
</feature>